<dbReference type="KEGG" id="blau:DQQ01_11350"/>
<dbReference type="OrthoDB" id="9790723at2"/>
<feature type="domain" description="Phosphatidic acid phosphatase type 2/haloperoxidase" evidence="2">
    <location>
        <begin position="66"/>
        <end position="183"/>
    </location>
</feature>
<keyword evidence="1" id="KW-0812">Transmembrane</keyword>
<evidence type="ECO:0000259" key="2">
    <source>
        <dbReference type="Pfam" id="PF01569"/>
    </source>
</evidence>
<protein>
    <submittedName>
        <fullName evidence="3">Phosphoesterase</fullName>
    </submittedName>
</protein>
<evidence type="ECO:0000313" key="4">
    <source>
        <dbReference type="Proteomes" id="UP000250003"/>
    </source>
</evidence>
<proteinExistence type="predicted"/>
<dbReference type="Pfam" id="PF01569">
    <property type="entry name" value="PAP2"/>
    <property type="match status" value="1"/>
</dbReference>
<keyword evidence="1" id="KW-1133">Transmembrane helix</keyword>
<evidence type="ECO:0000313" key="3">
    <source>
        <dbReference type="EMBL" id="AWY99482.1"/>
    </source>
</evidence>
<feature type="transmembrane region" description="Helical" evidence="1">
    <location>
        <begin position="164"/>
        <end position="182"/>
    </location>
</feature>
<feature type="transmembrane region" description="Helical" evidence="1">
    <location>
        <begin position="140"/>
        <end position="158"/>
    </location>
</feature>
<keyword evidence="4" id="KW-1185">Reference proteome</keyword>
<dbReference type="InterPro" id="IPR036938">
    <property type="entry name" value="PAP2/HPO_sf"/>
</dbReference>
<dbReference type="EMBL" id="CP030280">
    <property type="protein sequence ID" value="AWY99482.1"/>
    <property type="molecule type" value="Genomic_DNA"/>
</dbReference>
<sequence length="195" mass="22502">MLAFRYVEQRKVPVTIIHMKIDDYIPFCEYFVIPYFLWFAYIAVTVFYFSFINKNKKEYWQLILTLGIGMTLFILISLVFPNGQDLRPATLTGDGICIQMVRHLYQLDTPTNILPSIHVFNTVACCVAIFRHQAFRRHKLLLTGTGVLSLLIVLATVFLKQHTVIDVIAAIALYLCCFQLIYRPKAVHAKQPVRA</sequence>
<keyword evidence="1" id="KW-0472">Membrane</keyword>
<organism evidence="3 4">
    <name type="scientific">Blautia argi</name>
    <dbReference type="NCBI Taxonomy" id="1912897"/>
    <lineage>
        <taxon>Bacteria</taxon>
        <taxon>Bacillati</taxon>
        <taxon>Bacillota</taxon>
        <taxon>Clostridia</taxon>
        <taxon>Lachnospirales</taxon>
        <taxon>Lachnospiraceae</taxon>
        <taxon>Blautia</taxon>
    </lineage>
</organism>
<dbReference type="SUPFAM" id="SSF48317">
    <property type="entry name" value="Acid phosphatase/Vanadium-dependent haloperoxidase"/>
    <property type="match status" value="1"/>
</dbReference>
<dbReference type="AlphaFoldDB" id="A0A2Z4UEI5"/>
<feature type="transmembrane region" description="Helical" evidence="1">
    <location>
        <begin position="32"/>
        <end position="52"/>
    </location>
</feature>
<reference evidence="4" key="1">
    <citation type="submission" date="2018-06" db="EMBL/GenBank/DDBJ databases">
        <title>Description of Blautia argi sp. nov., a new anaerobic isolated from dog feces.</title>
        <authorList>
            <person name="Chang Y.-H."/>
            <person name="Paek J."/>
            <person name="Shin Y."/>
        </authorList>
    </citation>
    <scope>NUCLEOTIDE SEQUENCE [LARGE SCALE GENOMIC DNA]</scope>
    <source>
        <strain evidence="4">KCTC 15426</strain>
    </source>
</reference>
<gene>
    <name evidence="3" type="ORF">DQQ01_11350</name>
</gene>
<feature type="transmembrane region" description="Helical" evidence="1">
    <location>
        <begin position="59"/>
        <end position="80"/>
    </location>
</feature>
<name>A0A2Z4UEI5_9FIRM</name>
<dbReference type="InterPro" id="IPR000326">
    <property type="entry name" value="PAP2/HPO"/>
</dbReference>
<feature type="transmembrane region" description="Helical" evidence="1">
    <location>
        <begin position="113"/>
        <end position="131"/>
    </location>
</feature>
<dbReference type="Proteomes" id="UP000250003">
    <property type="component" value="Chromosome"/>
</dbReference>
<evidence type="ECO:0000256" key="1">
    <source>
        <dbReference type="SAM" id="Phobius"/>
    </source>
</evidence>
<accession>A0A2Z4UEI5</accession>